<dbReference type="InterPro" id="IPR029149">
    <property type="entry name" value="Creatin/AminoP/Spt16_N"/>
</dbReference>
<dbReference type="InterPro" id="IPR000587">
    <property type="entry name" value="Creatinase_N"/>
</dbReference>
<dbReference type="Pfam" id="PF01321">
    <property type="entry name" value="Creatinase_N"/>
    <property type="match status" value="1"/>
</dbReference>
<organism evidence="8 9">
    <name type="scientific">Mesorhabditis spiculigera</name>
    <dbReference type="NCBI Taxonomy" id="96644"/>
    <lineage>
        <taxon>Eukaryota</taxon>
        <taxon>Metazoa</taxon>
        <taxon>Ecdysozoa</taxon>
        <taxon>Nematoda</taxon>
        <taxon>Chromadorea</taxon>
        <taxon>Rhabditida</taxon>
        <taxon>Rhabditina</taxon>
        <taxon>Rhabditomorpha</taxon>
        <taxon>Rhabditoidea</taxon>
        <taxon>Rhabditidae</taxon>
        <taxon>Mesorhabditinae</taxon>
        <taxon>Mesorhabditis</taxon>
    </lineage>
</organism>
<comment type="similarity">
    <text evidence="1">Belongs to the peptidase M24B family.</text>
</comment>
<evidence type="ECO:0000256" key="2">
    <source>
        <dbReference type="ARBA" id="ARBA00022723"/>
    </source>
</evidence>
<name>A0AA36D0M7_9BILA</name>
<keyword evidence="4" id="KW-0732">Signal</keyword>
<dbReference type="Pfam" id="PF00557">
    <property type="entry name" value="Peptidase_M24"/>
    <property type="match status" value="1"/>
</dbReference>
<dbReference type="GO" id="GO:0005737">
    <property type="term" value="C:cytoplasm"/>
    <property type="evidence" value="ECO:0007669"/>
    <property type="project" value="UniProtKB-ARBA"/>
</dbReference>
<feature type="signal peptide" evidence="4">
    <location>
        <begin position="1"/>
        <end position="17"/>
    </location>
</feature>
<evidence type="ECO:0000259" key="6">
    <source>
        <dbReference type="Pfam" id="PF01321"/>
    </source>
</evidence>
<comment type="caution">
    <text evidence="8">The sequence shown here is derived from an EMBL/GenBank/DDBJ whole genome shotgun (WGS) entry which is preliminary data.</text>
</comment>
<feature type="chain" id="PRO_5041425698" evidence="4">
    <location>
        <begin position="18"/>
        <end position="639"/>
    </location>
</feature>
<dbReference type="InterPro" id="IPR050422">
    <property type="entry name" value="X-Pro_aminopeptidase_P"/>
</dbReference>
<evidence type="ECO:0000256" key="3">
    <source>
        <dbReference type="ARBA" id="ARBA00022801"/>
    </source>
</evidence>
<keyword evidence="2" id="KW-0479">Metal-binding</keyword>
<feature type="domain" description="Creatinase N-terminal" evidence="6">
    <location>
        <begin position="77"/>
        <end position="170"/>
    </location>
</feature>
<dbReference type="Gene3D" id="3.40.350.10">
    <property type="entry name" value="Creatinase/prolidase N-terminal domain"/>
    <property type="match status" value="2"/>
</dbReference>
<evidence type="ECO:0000259" key="7">
    <source>
        <dbReference type="Pfam" id="PF16188"/>
    </source>
</evidence>
<dbReference type="InterPro" id="IPR036005">
    <property type="entry name" value="Creatinase/aminopeptidase-like"/>
</dbReference>
<protein>
    <submittedName>
        <fullName evidence="8">Uncharacterized protein</fullName>
    </submittedName>
</protein>
<dbReference type="InterPro" id="IPR000994">
    <property type="entry name" value="Pept_M24"/>
</dbReference>
<sequence>MLSLLILLSQLLNAVFGLEIVYNPGEPGVAMSNPVLLQKLRALFKSDSLIKGGPIQAYLLPSTDAHQSEYLAPHDFRVKFLSNFSGSNAYVAVTEKEALLWTDGRYFVQANKQLSSDWKLMKQAQPDSITTEDWIVQNFNPGDRIGFDPSLHRYEAAASMIEKFAQNKITAVPIEQNLVDQFWDSRPPASDKKVIALNETEHGRPTTDKLRELRETLRKRKAQAIVLSELDDVVWLFNIRGADIPYNPLVYSVAFITMDQVHLFIDPKKTDDAVTAHLKEAGTELHPYEAATEYLRSWHKQHQEDAGYKVFIPSSTNYALGSLFGGKQNVTLGTSPVQITKAVKNKVELEGMRNAHIRDSAALIEFLFWLEGEVKSDSKINELEAGKKVDHLRSLQPGFVDLSFDTISASGEHAALPHYKADEESGKQALDRQHVYLVDSGGHYRDGTTDVTRTVWYGSEVPAEFKTHNTLVLIGHIDNAAVNFPEGILGIRLDTLARAALWEKGLDFGHGTGHGVGHFLNVHEGPIGISYRTSNQDGQLKAGQILTIEPGYYLPGKYGIRIENCYELIKAPQEGFLEFKALTLAPIQKAIIDIPLLQQKHKDWLNAYHARVLDVVGPYLEKTGKRNELEWLKEQCTPL</sequence>
<dbReference type="CDD" id="cd01085">
    <property type="entry name" value="APP"/>
    <property type="match status" value="1"/>
</dbReference>
<dbReference type="EMBL" id="CATQJA010002650">
    <property type="protein sequence ID" value="CAJ0577378.1"/>
    <property type="molecule type" value="Genomic_DNA"/>
</dbReference>
<dbReference type="SUPFAM" id="SSF53092">
    <property type="entry name" value="Creatinase/prolidase N-terminal domain"/>
    <property type="match status" value="1"/>
</dbReference>
<evidence type="ECO:0000256" key="4">
    <source>
        <dbReference type="SAM" id="SignalP"/>
    </source>
</evidence>
<keyword evidence="9" id="KW-1185">Reference proteome</keyword>
<dbReference type="FunFam" id="3.40.350.10:FF:000003">
    <property type="entry name" value="Xaa-pro aminopeptidase P"/>
    <property type="match status" value="1"/>
</dbReference>
<dbReference type="InterPro" id="IPR033740">
    <property type="entry name" value="Pept_M24B"/>
</dbReference>
<dbReference type="Gene3D" id="3.90.230.10">
    <property type="entry name" value="Creatinase/methionine aminopeptidase superfamily"/>
    <property type="match status" value="1"/>
</dbReference>
<dbReference type="GO" id="GO:0046872">
    <property type="term" value="F:metal ion binding"/>
    <property type="evidence" value="ECO:0007669"/>
    <property type="project" value="UniProtKB-KW"/>
</dbReference>
<evidence type="ECO:0000256" key="1">
    <source>
        <dbReference type="ARBA" id="ARBA00008766"/>
    </source>
</evidence>
<dbReference type="InterPro" id="IPR032416">
    <property type="entry name" value="Peptidase_M24_C"/>
</dbReference>
<evidence type="ECO:0000259" key="5">
    <source>
        <dbReference type="Pfam" id="PF00557"/>
    </source>
</evidence>
<proteinExistence type="inferred from homology"/>
<evidence type="ECO:0000313" key="8">
    <source>
        <dbReference type="EMBL" id="CAJ0577378.1"/>
    </source>
</evidence>
<evidence type="ECO:0000313" key="9">
    <source>
        <dbReference type="Proteomes" id="UP001177023"/>
    </source>
</evidence>
<feature type="domain" description="Peptidase M24" evidence="5">
    <location>
        <begin position="350"/>
        <end position="566"/>
    </location>
</feature>
<dbReference type="AlphaFoldDB" id="A0AA36D0M7"/>
<feature type="domain" description="Peptidase M24 C-terminal" evidence="7">
    <location>
        <begin position="575"/>
        <end position="639"/>
    </location>
</feature>
<reference evidence="8" key="1">
    <citation type="submission" date="2023-06" db="EMBL/GenBank/DDBJ databases">
        <authorList>
            <person name="Delattre M."/>
        </authorList>
    </citation>
    <scope>NUCLEOTIDE SEQUENCE</scope>
    <source>
        <strain evidence="8">AF72</strain>
    </source>
</reference>
<dbReference type="FunFam" id="3.90.230.10:FF:000009">
    <property type="entry name" value="xaa-Pro aminopeptidase 2"/>
    <property type="match status" value="1"/>
</dbReference>
<dbReference type="PANTHER" id="PTHR43763:SF6">
    <property type="entry name" value="XAA-PRO AMINOPEPTIDASE 1"/>
    <property type="match status" value="1"/>
</dbReference>
<dbReference type="PANTHER" id="PTHR43763">
    <property type="entry name" value="XAA-PRO AMINOPEPTIDASE 1"/>
    <property type="match status" value="1"/>
</dbReference>
<accession>A0AA36D0M7</accession>
<dbReference type="Pfam" id="PF16189">
    <property type="entry name" value="Creatinase_N_2"/>
    <property type="match status" value="1"/>
</dbReference>
<dbReference type="GO" id="GO:0070006">
    <property type="term" value="F:metalloaminopeptidase activity"/>
    <property type="evidence" value="ECO:0007669"/>
    <property type="project" value="InterPro"/>
</dbReference>
<feature type="non-terminal residue" evidence="8">
    <location>
        <position position="639"/>
    </location>
</feature>
<gene>
    <name evidence="8" type="ORF">MSPICULIGERA_LOCUS15651</name>
</gene>
<dbReference type="SUPFAM" id="SSF55920">
    <property type="entry name" value="Creatinase/aminopeptidase"/>
    <property type="match status" value="1"/>
</dbReference>
<dbReference type="Pfam" id="PF16188">
    <property type="entry name" value="Peptidase_M24_C"/>
    <property type="match status" value="1"/>
</dbReference>
<dbReference type="Proteomes" id="UP001177023">
    <property type="component" value="Unassembled WGS sequence"/>
</dbReference>
<keyword evidence="3" id="KW-0378">Hydrolase</keyword>